<dbReference type="OrthoDB" id="7186128at2"/>
<dbReference type="Pfam" id="PF14246">
    <property type="entry name" value="TetR_C_7"/>
    <property type="match status" value="1"/>
</dbReference>
<dbReference type="InterPro" id="IPR050109">
    <property type="entry name" value="HTH-type_TetR-like_transc_reg"/>
</dbReference>
<comment type="caution">
    <text evidence="6">The sequence shown here is derived from an EMBL/GenBank/DDBJ whole genome shotgun (WGS) entry which is preliminary data.</text>
</comment>
<dbReference type="PANTHER" id="PTHR30055">
    <property type="entry name" value="HTH-TYPE TRANSCRIPTIONAL REGULATOR RUTR"/>
    <property type="match status" value="1"/>
</dbReference>
<dbReference type="InterPro" id="IPR009057">
    <property type="entry name" value="Homeodomain-like_sf"/>
</dbReference>
<dbReference type="GO" id="GO:0003700">
    <property type="term" value="F:DNA-binding transcription factor activity"/>
    <property type="evidence" value="ECO:0007669"/>
    <property type="project" value="TreeGrafter"/>
</dbReference>
<dbReference type="Pfam" id="PF00440">
    <property type="entry name" value="TetR_N"/>
    <property type="match status" value="1"/>
</dbReference>
<dbReference type="RefSeq" id="WP_136448677.1">
    <property type="nucleotide sequence ID" value="NZ_CADCWT010000019.1"/>
</dbReference>
<evidence type="ECO:0000256" key="3">
    <source>
        <dbReference type="ARBA" id="ARBA00023163"/>
    </source>
</evidence>
<dbReference type="GO" id="GO:0000976">
    <property type="term" value="F:transcription cis-regulatory region binding"/>
    <property type="evidence" value="ECO:0007669"/>
    <property type="project" value="TreeGrafter"/>
</dbReference>
<dbReference type="FunFam" id="1.10.10.60:FF:000141">
    <property type="entry name" value="TetR family transcriptional regulator"/>
    <property type="match status" value="1"/>
</dbReference>
<dbReference type="Proteomes" id="UP000305282">
    <property type="component" value="Unassembled WGS sequence"/>
</dbReference>
<dbReference type="InterPro" id="IPR039536">
    <property type="entry name" value="TetR_C_Proteobacteria"/>
</dbReference>
<protein>
    <submittedName>
        <fullName evidence="6">TetR/AcrR family transcriptional regulator</fullName>
    </submittedName>
</protein>
<proteinExistence type="predicted"/>
<keyword evidence="7" id="KW-1185">Reference proteome</keyword>
<keyword evidence="3" id="KW-0804">Transcription</keyword>
<name>A0A4S5EJ12_9ACTN</name>
<organism evidence="6 7">
    <name type="scientific">Candidatus Frankia alpina</name>
    <dbReference type="NCBI Taxonomy" id="2699483"/>
    <lineage>
        <taxon>Bacteria</taxon>
        <taxon>Bacillati</taxon>
        <taxon>Actinomycetota</taxon>
        <taxon>Actinomycetes</taxon>
        <taxon>Frankiales</taxon>
        <taxon>Frankiaceae</taxon>
        <taxon>Frankia</taxon>
    </lineage>
</organism>
<feature type="domain" description="HTH tetR-type" evidence="5">
    <location>
        <begin position="16"/>
        <end position="74"/>
    </location>
</feature>
<keyword evidence="1" id="KW-0805">Transcription regulation</keyword>
<dbReference type="PANTHER" id="PTHR30055:SF146">
    <property type="entry name" value="HTH-TYPE TRANSCRIPTIONAL DUAL REGULATOR CECR"/>
    <property type="match status" value="1"/>
</dbReference>
<evidence type="ECO:0000313" key="7">
    <source>
        <dbReference type="Proteomes" id="UP000305282"/>
    </source>
</evidence>
<dbReference type="SUPFAM" id="SSF46689">
    <property type="entry name" value="Homeodomain-like"/>
    <property type="match status" value="1"/>
</dbReference>
<evidence type="ECO:0000256" key="2">
    <source>
        <dbReference type="ARBA" id="ARBA00023125"/>
    </source>
</evidence>
<reference evidence="6 7" key="1">
    <citation type="submission" date="2019-04" db="EMBL/GenBank/DDBJ databases">
        <title>Draft genome sequences for three unisolated Alnus-infective Frankia Sp+ strains, AgTrS, AiOr and AvVan, the first sequenced Frankia strains able to sporulate in-planta.</title>
        <authorList>
            <person name="Bethencourt L."/>
            <person name="Vautrin F."/>
            <person name="Taib N."/>
            <person name="Dubost A."/>
            <person name="Castro-Garcia L."/>
            <person name="Imbaud O."/>
            <person name="Abrouk D."/>
            <person name="Fournier P."/>
            <person name="Briolay J."/>
            <person name="Nguyen A."/>
            <person name="Normand P."/>
            <person name="Fernandez M.P."/>
            <person name="Brochier-Armanet C."/>
            <person name="Herrera-Belaroussi A."/>
        </authorList>
    </citation>
    <scope>NUCLEOTIDE SEQUENCE [LARGE SCALE GENOMIC DNA]</scope>
    <source>
        <strain evidence="6 7">AvVan</strain>
    </source>
</reference>
<sequence length="221" mass="24169">MTSQNDAPAHPRRGWADKRQAIIRGARTVFGRDGYAGIDAIATEAGVSTRTIYNHFQDKEQLFSCAIQESAVQVRDALVEQMSRHLDTVTDLEADLLALAHAWVASMAQFPDHFALVRLMTAEANRFPAEALDAWQELGPRAARAALAHHLGLLAGRGLLEIGDPDRAARHFHLLVFAEVTERSHHGAVPLDEAVITEIITAGVRTFLRGHIPPPGAGRQQ</sequence>
<accession>A0A4S5EJ12</accession>
<dbReference type="Gene3D" id="1.10.357.10">
    <property type="entry name" value="Tetracycline Repressor, domain 2"/>
    <property type="match status" value="1"/>
</dbReference>
<dbReference type="AlphaFoldDB" id="A0A4S5EJ12"/>
<dbReference type="EMBL" id="SSXH01000387">
    <property type="protein sequence ID" value="THJ71872.1"/>
    <property type="molecule type" value="Genomic_DNA"/>
</dbReference>
<dbReference type="GO" id="GO:0045892">
    <property type="term" value="P:negative regulation of DNA-templated transcription"/>
    <property type="evidence" value="ECO:0007669"/>
    <property type="project" value="UniProtKB-ARBA"/>
</dbReference>
<evidence type="ECO:0000259" key="5">
    <source>
        <dbReference type="PROSITE" id="PS50977"/>
    </source>
</evidence>
<dbReference type="PROSITE" id="PS50977">
    <property type="entry name" value="HTH_TETR_2"/>
    <property type="match status" value="1"/>
</dbReference>
<evidence type="ECO:0000256" key="1">
    <source>
        <dbReference type="ARBA" id="ARBA00023015"/>
    </source>
</evidence>
<evidence type="ECO:0000256" key="4">
    <source>
        <dbReference type="PROSITE-ProRule" id="PRU00335"/>
    </source>
</evidence>
<dbReference type="InterPro" id="IPR001647">
    <property type="entry name" value="HTH_TetR"/>
</dbReference>
<feature type="DNA-binding region" description="H-T-H motif" evidence="4">
    <location>
        <begin position="37"/>
        <end position="56"/>
    </location>
</feature>
<gene>
    <name evidence="6" type="ORF">E7Y31_15030</name>
</gene>
<evidence type="ECO:0000313" key="6">
    <source>
        <dbReference type="EMBL" id="THJ71872.1"/>
    </source>
</evidence>
<keyword evidence="2 4" id="KW-0238">DNA-binding</keyword>